<feature type="binding site" evidence="2">
    <location>
        <position position="154"/>
    </location>
    <ligand>
        <name>a divalent metal cation</name>
        <dbReference type="ChEBI" id="CHEBI:60240"/>
        <label>2</label>
    </ligand>
</feature>
<dbReference type="RefSeq" id="WP_191617417.1">
    <property type="nucleotide sequence ID" value="NZ_JACYFG010000036.1"/>
</dbReference>
<dbReference type="SUPFAM" id="SSF51556">
    <property type="entry name" value="Metallo-dependent hydrolases"/>
    <property type="match status" value="1"/>
</dbReference>
<accession>A0A927FAS2</accession>
<reference evidence="3" key="1">
    <citation type="submission" date="2020-09" db="EMBL/GenBank/DDBJ databases">
        <title>Pelagicoccus enzymogenes sp. nov. with an EPS production, isolated from marine sediment.</title>
        <authorList>
            <person name="Feng X."/>
        </authorList>
    </citation>
    <scope>NUCLEOTIDE SEQUENCE</scope>
    <source>
        <strain evidence="3">NFK12</strain>
    </source>
</reference>
<feature type="binding site" evidence="2">
    <location>
        <position position="129"/>
    </location>
    <ligand>
        <name>a divalent metal cation</name>
        <dbReference type="ChEBI" id="CHEBI:60240"/>
        <label>2</label>
    </ligand>
</feature>
<proteinExistence type="predicted"/>
<keyword evidence="2" id="KW-0479">Metal-binding</keyword>
<dbReference type="AlphaFoldDB" id="A0A927FAS2"/>
<sequence length="264" mass="30125">MAFYDAHCHLQDERIAGEIEGLPALYEELGVAEVVVNGTSPQDWDEVAELARANPVVKPSFGLHPWKVSSVVTHWKLLLSQLWDFYPEASVGEIGLDRWIQGHDLAKQEPAFLWQLGQAVERDLPVSIHCLQAWGRMQELLRDASLPARGFLLHSYGGSVEMVKPFAELGAYFSISGYFELERKEKQRMALREIPLQRLLIETDAPDMRGPDSEHLYRCSSDDSLNHPANIVAVYRFVARLFDMPLDELEGQVEENYRRFFLGK</sequence>
<dbReference type="PANTHER" id="PTHR47176:SF1">
    <property type="entry name" value="OS04G0577500 PROTEIN"/>
    <property type="match status" value="1"/>
</dbReference>
<gene>
    <name evidence="3" type="ORF">IEN85_12450</name>
</gene>
<dbReference type="EMBL" id="JACYFG010000036">
    <property type="protein sequence ID" value="MBD5780305.1"/>
    <property type="molecule type" value="Genomic_DNA"/>
</dbReference>
<name>A0A927FAS2_9BACT</name>
<organism evidence="3 4">
    <name type="scientific">Pelagicoccus enzymogenes</name>
    <dbReference type="NCBI Taxonomy" id="2773457"/>
    <lineage>
        <taxon>Bacteria</taxon>
        <taxon>Pseudomonadati</taxon>
        <taxon>Verrucomicrobiota</taxon>
        <taxon>Opitutia</taxon>
        <taxon>Puniceicoccales</taxon>
        <taxon>Pelagicoccaceae</taxon>
        <taxon>Pelagicoccus</taxon>
    </lineage>
</organism>
<feature type="binding site" evidence="2">
    <location>
        <position position="7"/>
    </location>
    <ligand>
        <name>a divalent metal cation</name>
        <dbReference type="ChEBI" id="CHEBI:60240"/>
        <label>1</label>
    </ligand>
</feature>
<evidence type="ECO:0000256" key="1">
    <source>
        <dbReference type="ARBA" id="ARBA00022801"/>
    </source>
</evidence>
<dbReference type="PANTHER" id="PTHR47176">
    <property type="entry name" value="OSJNBA0020J04.13 PROTEIN"/>
    <property type="match status" value="1"/>
</dbReference>
<evidence type="ECO:0000313" key="4">
    <source>
        <dbReference type="Proteomes" id="UP000622317"/>
    </source>
</evidence>
<dbReference type="InterPro" id="IPR018228">
    <property type="entry name" value="DNase_TatD-rel_CS"/>
</dbReference>
<dbReference type="GO" id="GO:0046872">
    <property type="term" value="F:metal ion binding"/>
    <property type="evidence" value="ECO:0007669"/>
    <property type="project" value="UniProtKB-KW"/>
</dbReference>
<dbReference type="PIRSF" id="PIRSF005902">
    <property type="entry name" value="DNase_TatD"/>
    <property type="match status" value="1"/>
</dbReference>
<dbReference type="Proteomes" id="UP000622317">
    <property type="component" value="Unassembled WGS sequence"/>
</dbReference>
<comment type="caution">
    <text evidence="3">The sequence shown here is derived from an EMBL/GenBank/DDBJ whole genome shotgun (WGS) entry which is preliminary data.</text>
</comment>
<dbReference type="Pfam" id="PF01026">
    <property type="entry name" value="TatD_DNase"/>
    <property type="match status" value="1"/>
</dbReference>
<protein>
    <submittedName>
        <fullName evidence="3">TatD family hydrolase</fullName>
    </submittedName>
</protein>
<keyword evidence="4" id="KW-1185">Reference proteome</keyword>
<feature type="binding site" evidence="2">
    <location>
        <position position="9"/>
    </location>
    <ligand>
        <name>a divalent metal cation</name>
        <dbReference type="ChEBI" id="CHEBI:60240"/>
        <label>1</label>
    </ligand>
</feature>
<feature type="binding site" evidence="2">
    <location>
        <position position="93"/>
    </location>
    <ligand>
        <name>a divalent metal cation</name>
        <dbReference type="ChEBI" id="CHEBI:60240"/>
        <label>1</label>
    </ligand>
</feature>
<dbReference type="InterPro" id="IPR032466">
    <property type="entry name" value="Metal_Hydrolase"/>
</dbReference>
<dbReference type="GO" id="GO:0016788">
    <property type="term" value="F:hydrolase activity, acting on ester bonds"/>
    <property type="evidence" value="ECO:0007669"/>
    <property type="project" value="InterPro"/>
</dbReference>
<keyword evidence="1 3" id="KW-0378">Hydrolase</keyword>
<feature type="binding site" evidence="2">
    <location>
        <position position="204"/>
    </location>
    <ligand>
        <name>a divalent metal cation</name>
        <dbReference type="ChEBI" id="CHEBI:60240"/>
        <label>1</label>
    </ligand>
</feature>
<dbReference type="InterPro" id="IPR001130">
    <property type="entry name" value="TatD-like"/>
</dbReference>
<evidence type="ECO:0000256" key="2">
    <source>
        <dbReference type="PIRSR" id="PIRSR005902-1"/>
    </source>
</evidence>
<dbReference type="PROSITE" id="PS01091">
    <property type="entry name" value="TATD_3"/>
    <property type="match status" value="1"/>
</dbReference>
<evidence type="ECO:0000313" key="3">
    <source>
        <dbReference type="EMBL" id="MBD5780305.1"/>
    </source>
</evidence>
<dbReference type="CDD" id="cd01310">
    <property type="entry name" value="TatD_DNAse"/>
    <property type="match status" value="1"/>
</dbReference>
<dbReference type="Gene3D" id="3.20.20.140">
    <property type="entry name" value="Metal-dependent hydrolases"/>
    <property type="match status" value="1"/>
</dbReference>